<accession>A0A8J5IDH7</accession>
<name>A0A8J5IDH7_9STRA</name>
<protein>
    <submittedName>
        <fullName evidence="1">Uncharacterized protein</fullName>
    </submittedName>
</protein>
<evidence type="ECO:0000313" key="1">
    <source>
        <dbReference type="EMBL" id="KAG6957033.1"/>
    </source>
</evidence>
<organism evidence="1 2">
    <name type="scientific">Phytophthora aleatoria</name>
    <dbReference type="NCBI Taxonomy" id="2496075"/>
    <lineage>
        <taxon>Eukaryota</taxon>
        <taxon>Sar</taxon>
        <taxon>Stramenopiles</taxon>
        <taxon>Oomycota</taxon>
        <taxon>Peronosporomycetes</taxon>
        <taxon>Peronosporales</taxon>
        <taxon>Peronosporaceae</taxon>
        <taxon>Phytophthora</taxon>
    </lineage>
</organism>
<comment type="caution">
    <text evidence="1">The sequence shown here is derived from an EMBL/GenBank/DDBJ whole genome shotgun (WGS) entry which is preliminary data.</text>
</comment>
<gene>
    <name evidence="1" type="ORF">JG688_00011159</name>
</gene>
<keyword evidence="2" id="KW-1185">Reference proteome</keyword>
<reference evidence="1" key="1">
    <citation type="submission" date="2021-01" db="EMBL/GenBank/DDBJ databases">
        <title>Phytophthora aleatoria, a newly-described species from Pinus radiata is distinct from Phytophthora cactorum isolates based on comparative genomics.</title>
        <authorList>
            <person name="Mcdougal R."/>
            <person name="Panda P."/>
            <person name="Williams N."/>
            <person name="Studholme D.J."/>
        </authorList>
    </citation>
    <scope>NUCLEOTIDE SEQUENCE</scope>
    <source>
        <strain evidence="1">NZFS 4037</strain>
    </source>
</reference>
<dbReference type="AlphaFoldDB" id="A0A8J5IDH7"/>
<sequence>QDWHALAYEGWRDRVLFQRARSLRVLVGSPTSVSGYSEPRGVMKRPPHYALDCSTSKLVCTRRWEKIMEASEREQACQDFGVTTGGGESILRMKTRAYPTRTSIAAKMISQATSVRSESGTDVEASSAARLQATGDIGSGGGMVTSCSVNCMNDNSTASPEI</sequence>
<dbReference type="Proteomes" id="UP000709295">
    <property type="component" value="Unassembled WGS sequence"/>
</dbReference>
<feature type="non-terminal residue" evidence="1">
    <location>
        <position position="1"/>
    </location>
</feature>
<evidence type="ECO:0000313" key="2">
    <source>
        <dbReference type="Proteomes" id="UP000709295"/>
    </source>
</evidence>
<dbReference type="EMBL" id="JAENGY010000761">
    <property type="protein sequence ID" value="KAG6957033.1"/>
    <property type="molecule type" value="Genomic_DNA"/>
</dbReference>
<proteinExistence type="predicted"/>